<evidence type="ECO:0000313" key="7">
    <source>
        <dbReference type="EMBL" id="MCY9764672.1"/>
    </source>
</evidence>
<comment type="subcellular location">
    <subcellularLocation>
        <location evidence="5">Cell membrane</location>
        <topology evidence="5">Multi-pass membrane protein</topology>
    </subcellularLocation>
    <subcellularLocation>
        <location evidence="1">Membrane</location>
        <topology evidence="1">Multi-pass membrane protein</topology>
    </subcellularLocation>
</comment>
<dbReference type="Proteomes" id="UP001527181">
    <property type="component" value="Unassembled WGS sequence"/>
</dbReference>
<feature type="transmembrane region" description="Helical" evidence="5">
    <location>
        <begin position="222"/>
        <end position="244"/>
    </location>
</feature>
<dbReference type="InterPro" id="IPR013525">
    <property type="entry name" value="ABC2_TM"/>
</dbReference>
<protein>
    <recommendedName>
        <fullName evidence="5">Transport permease protein</fullName>
    </recommendedName>
</protein>
<keyword evidence="4 5" id="KW-0472">Membrane</keyword>
<feature type="transmembrane region" description="Helical" evidence="5">
    <location>
        <begin position="168"/>
        <end position="187"/>
    </location>
</feature>
<dbReference type="RefSeq" id="WP_268600238.1">
    <property type="nucleotide sequence ID" value="NZ_JAMDNP010000101.1"/>
</dbReference>
<feature type="domain" description="ABC transmembrane type-2" evidence="6">
    <location>
        <begin position="20"/>
        <end position="247"/>
    </location>
</feature>
<proteinExistence type="inferred from homology"/>
<evidence type="ECO:0000313" key="8">
    <source>
        <dbReference type="Proteomes" id="UP001527181"/>
    </source>
</evidence>
<gene>
    <name evidence="7" type="ORF">M5X12_29705</name>
</gene>
<keyword evidence="5" id="KW-0813">Transport</keyword>
<evidence type="ECO:0000256" key="4">
    <source>
        <dbReference type="ARBA" id="ARBA00023136"/>
    </source>
</evidence>
<feature type="transmembrane region" description="Helical" evidence="5">
    <location>
        <begin position="60"/>
        <end position="78"/>
    </location>
</feature>
<dbReference type="InterPro" id="IPR047817">
    <property type="entry name" value="ABC2_TM_bact-type"/>
</dbReference>
<keyword evidence="5" id="KW-1003">Cell membrane</keyword>
<keyword evidence="8" id="KW-1185">Reference proteome</keyword>
<accession>A0ABT4H6R0</accession>
<feature type="transmembrane region" description="Helical" evidence="5">
    <location>
        <begin position="135"/>
        <end position="156"/>
    </location>
</feature>
<reference evidence="7 8" key="1">
    <citation type="submission" date="2022-05" db="EMBL/GenBank/DDBJ databases">
        <title>Genome Sequencing of Bee-Associated Microbes.</title>
        <authorList>
            <person name="Dunlap C."/>
        </authorList>
    </citation>
    <scope>NUCLEOTIDE SEQUENCE [LARGE SCALE GENOMIC DNA]</scope>
    <source>
        <strain evidence="7 8">NRRL B-04010</strain>
    </source>
</reference>
<name>A0ABT4H6R0_PAEAL</name>
<keyword evidence="2 5" id="KW-0812">Transmembrane</keyword>
<feature type="transmembrane region" description="Helical" evidence="5">
    <location>
        <begin position="99"/>
        <end position="129"/>
    </location>
</feature>
<dbReference type="PANTHER" id="PTHR43027:SF2">
    <property type="entry name" value="TRANSPORT PERMEASE PROTEIN"/>
    <property type="match status" value="1"/>
</dbReference>
<evidence type="ECO:0000256" key="1">
    <source>
        <dbReference type="ARBA" id="ARBA00004141"/>
    </source>
</evidence>
<organism evidence="7 8">
    <name type="scientific">Paenibacillus alvei</name>
    <name type="common">Bacillus alvei</name>
    <dbReference type="NCBI Taxonomy" id="44250"/>
    <lineage>
        <taxon>Bacteria</taxon>
        <taxon>Bacillati</taxon>
        <taxon>Bacillota</taxon>
        <taxon>Bacilli</taxon>
        <taxon>Bacillales</taxon>
        <taxon>Paenibacillaceae</taxon>
        <taxon>Paenibacillus</taxon>
    </lineage>
</organism>
<evidence type="ECO:0000256" key="2">
    <source>
        <dbReference type="ARBA" id="ARBA00022692"/>
    </source>
</evidence>
<dbReference type="InterPro" id="IPR052902">
    <property type="entry name" value="ABC-2_transporter"/>
</dbReference>
<feature type="transmembrane region" description="Helical" evidence="5">
    <location>
        <begin position="21"/>
        <end position="40"/>
    </location>
</feature>
<dbReference type="PROSITE" id="PS51012">
    <property type="entry name" value="ABC_TM2"/>
    <property type="match status" value="1"/>
</dbReference>
<dbReference type="InterPro" id="IPR000412">
    <property type="entry name" value="ABC_2_transport"/>
</dbReference>
<comment type="similarity">
    <text evidence="5">Belongs to the ABC-2 integral membrane protein family.</text>
</comment>
<sequence length="247" mass="26963">MRAFRALLKTECKLSLRGMDMFIFAICMPVAVVIILGTIFGNKLAFDGAAYTFLEQSFGAVATIAICAGGIMGLPLVVSDYRSRRILKRFKVTPTSPALILAVQVVIYALYSIASLILVYMTAAIFFGYQFHGSWLQFLGAYLLVMLSMFSIGLLVGGLAPNMKIASAVASLLYFPMLIFSGATLPYEVMPAALQKVADILPLTQGIKMLKAASLGLPMDRVIIPVVVMIVLTVICMSMSLRFFKWE</sequence>
<dbReference type="PIRSF" id="PIRSF006648">
    <property type="entry name" value="DrrB"/>
    <property type="match status" value="1"/>
</dbReference>
<dbReference type="Pfam" id="PF01061">
    <property type="entry name" value="ABC2_membrane"/>
    <property type="match status" value="1"/>
</dbReference>
<dbReference type="PRINTS" id="PR00164">
    <property type="entry name" value="ABC2TRNSPORT"/>
</dbReference>
<keyword evidence="3 5" id="KW-1133">Transmembrane helix</keyword>
<comment type="caution">
    <text evidence="7">The sequence shown here is derived from an EMBL/GenBank/DDBJ whole genome shotgun (WGS) entry which is preliminary data.</text>
</comment>
<evidence type="ECO:0000256" key="3">
    <source>
        <dbReference type="ARBA" id="ARBA00022989"/>
    </source>
</evidence>
<dbReference type="PANTHER" id="PTHR43027">
    <property type="entry name" value="DOXORUBICIN RESISTANCE ABC TRANSPORTER PERMEASE PROTEIN DRRC-RELATED"/>
    <property type="match status" value="1"/>
</dbReference>
<evidence type="ECO:0000259" key="6">
    <source>
        <dbReference type="PROSITE" id="PS51012"/>
    </source>
</evidence>
<evidence type="ECO:0000256" key="5">
    <source>
        <dbReference type="RuleBase" id="RU361157"/>
    </source>
</evidence>
<dbReference type="EMBL" id="JAMDNP010000101">
    <property type="protein sequence ID" value="MCY9764672.1"/>
    <property type="molecule type" value="Genomic_DNA"/>
</dbReference>